<reference evidence="1 2" key="1">
    <citation type="journal article" date="2018" name="Biotechnol. Biofuels">
        <title>Integrative visual omics of the white-rot fungus Polyporus brumalis exposes the biotechnological potential of its oxidative enzymes for delignifying raw plant biomass.</title>
        <authorList>
            <person name="Miyauchi S."/>
            <person name="Rancon A."/>
            <person name="Drula E."/>
            <person name="Hage H."/>
            <person name="Chaduli D."/>
            <person name="Favel A."/>
            <person name="Grisel S."/>
            <person name="Henrissat B."/>
            <person name="Herpoel-Gimbert I."/>
            <person name="Ruiz-Duenas F.J."/>
            <person name="Chevret D."/>
            <person name="Hainaut M."/>
            <person name="Lin J."/>
            <person name="Wang M."/>
            <person name="Pangilinan J."/>
            <person name="Lipzen A."/>
            <person name="Lesage-Meessen L."/>
            <person name="Navarro D."/>
            <person name="Riley R."/>
            <person name="Grigoriev I.V."/>
            <person name="Zhou S."/>
            <person name="Raouche S."/>
            <person name="Rosso M.N."/>
        </authorList>
    </citation>
    <scope>NUCLEOTIDE SEQUENCE [LARGE SCALE GENOMIC DNA]</scope>
    <source>
        <strain evidence="1 2">BRFM 1820</strain>
    </source>
</reference>
<dbReference type="AlphaFoldDB" id="A0A371D846"/>
<sequence length="151" mass="16899">MVLVMSVKEVETEVVVRTSYRVWVGVGVHAIHCVPGTRSRTQARRGKWGRWWGKGRAVCGQSSPMPLICRARSRLRTLRGEAMNSTPHAMTTSGIVFRDVRNDKRATSIDRTPSHSGRTILSSTEIYYIGCMCKAVQDHTRDSLVMLQAPV</sequence>
<evidence type="ECO:0000313" key="2">
    <source>
        <dbReference type="Proteomes" id="UP000256964"/>
    </source>
</evidence>
<proteinExistence type="predicted"/>
<dbReference type="Proteomes" id="UP000256964">
    <property type="component" value="Unassembled WGS sequence"/>
</dbReference>
<evidence type="ECO:0000313" key="1">
    <source>
        <dbReference type="EMBL" id="RDX48682.1"/>
    </source>
</evidence>
<dbReference type="EMBL" id="KZ857410">
    <property type="protein sequence ID" value="RDX48682.1"/>
    <property type="molecule type" value="Genomic_DNA"/>
</dbReference>
<accession>A0A371D846</accession>
<organism evidence="1 2">
    <name type="scientific">Lentinus brumalis</name>
    <dbReference type="NCBI Taxonomy" id="2498619"/>
    <lineage>
        <taxon>Eukaryota</taxon>
        <taxon>Fungi</taxon>
        <taxon>Dikarya</taxon>
        <taxon>Basidiomycota</taxon>
        <taxon>Agaricomycotina</taxon>
        <taxon>Agaricomycetes</taxon>
        <taxon>Polyporales</taxon>
        <taxon>Polyporaceae</taxon>
        <taxon>Lentinus</taxon>
    </lineage>
</organism>
<name>A0A371D846_9APHY</name>
<gene>
    <name evidence="1" type="ORF">OH76DRAFT_648062</name>
</gene>
<keyword evidence="2" id="KW-1185">Reference proteome</keyword>
<protein>
    <submittedName>
        <fullName evidence="1">Uncharacterized protein</fullName>
    </submittedName>
</protein>